<evidence type="ECO:0000256" key="5">
    <source>
        <dbReference type="ARBA" id="ARBA00023004"/>
    </source>
</evidence>
<organism evidence="8 9">
    <name type="scientific">Aureliella helgolandensis</name>
    <dbReference type="NCBI Taxonomy" id="2527968"/>
    <lineage>
        <taxon>Bacteria</taxon>
        <taxon>Pseudomonadati</taxon>
        <taxon>Planctomycetota</taxon>
        <taxon>Planctomycetia</taxon>
        <taxon>Pirellulales</taxon>
        <taxon>Pirellulaceae</taxon>
        <taxon>Aureliella</taxon>
    </lineage>
</organism>
<keyword evidence="3" id="KW-0479">Metal-binding</keyword>
<evidence type="ECO:0000256" key="3">
    <source>
        <dbReference type="ARBA" id="ARBA00022723"/>
    </source>
</evidence>
<dbReference type="Pfam" id="PF14522">
    <property type="entry name" value="Cytochrome_C7"/>
    <property type="match status" value="1"/>
</dbReference>
<dbReference type="EMBL" id="CP036298">
    <property type="protein sequence ID" value="QDV22308.1"/>
    <property type="molecule type" value="Genomic_DNA"/>
</dbReference>
<dbReference type="CDD" id="cd08168">
    <property type="entry name" value="Cytochrom_C3"/>
    <property type="match status" value="1"/>
</dbReference>
<evidence type="ECO:0000259" key="6">
    <source>
        <dbReference type="Pfam" id="PF02085"/>
    </source>
</evidence>
<feature type="domain" description="Cytochrome c7-like" evidence="7">
    <location>
        <begin position="123"/>
        <end position="215"/>
    </location>
</feature>
<evidence type="ECO:0000256" key="4">
    <source>
        <dbReference type="ARBA" id="ARBA00022982"/>
    </source>
</evidence>
<dbReference type="InterPro" id="IPR036280">
    <property type="entry name" value="Multihaem_cyt_sf"/>
</dbReference>
<dbReference type="InterPro" id="IPR020942">
    <property type="entry name" value="Cyt_c_III_dom"/>
</dbReference>
<keyword evidence="2" id="KW-0349">Heme</keyword>
<dbReference type="Pfam" id="PF02085">
    <property type="entry name" value="Cytochrom_CIII"/>
    <property type="match status" value="1"/>
</dbReference>
<name>A0A518G125_9BACT</name>
<dbReference type="Gene3D" id="3.90.10.10">
    <property type="entry name" value="Cytochrome C3"/>
    <property type="match status" value="2"/>
</dbReference>
<dbReference type="PANTHER" id="PTHR39425">
    <property type="entry name" value="LIPOPROTEIN CYTOCHROME C"/>
    <property type="match status" value="1"/>
</dbReference>
<dbReference type="GO" id="GO:0046872">
    <property type="term" value="F:metal ion binding"/>
    <property type="evidence" value="ECO:0007669"/>
    <property type="project" value="UniProtKB-KW"/>
</dbReference>
<keyword evidence="4" id="KW-0249">Electron transport</keyword>
<evidence type="ECO:0000313" key="8">
    <source>
        <dbReference type="EMBL" id="QDV22308.1"/>
    </source>
</evidence>
<gene>
    <name evidence="8" type="ORF">Q31a_05920</name>
</gene>
<dbReference type="InterPro" id="IPR029467">
    <property type="entry name" value="Cyt_c7-like"/>
</dbReference>
<reference evidence="8 9" key="1">
    <citation type="submission" date="2019-02" db="EMBL/GenBank/DDBJ databases">
        <title>Deep-cultivation of Planctomycetes and their phenomic and genomic characterization uncovers novel biology.</title>
        <authorList>
            <person name="Wiegand S."/>
            <person name="Jogler M."/>
            <person name="Boedeker C."/>
            <person name="Pinto D."/>
            <person name="Vollmers J."/>
            <person name="Rivas-Marin E."/>
            <person name="Kohn T."/>
            <person name="Peeters S.H."/>
            <person name="Heuer A."/>
            <person name="Rast P."/>
            <person name="Oberbeckmann S."/>
            <person name="Bunk B."/>
            <person name="Jeske O."/>
            <person name="Meyerdierks A."/>
            <person name="Storesund J.E."/>
            <person name="Kallscheuer N."/>
            <person name="Luecker S."/>
            <person name="Lage O.M."/>
            <person name="Pohl T."/>
            <person name="Merkel B.J."/>
            <person name="Hornburger P."/>
            <person name="Mueller R.-W."/>
            <person name="Bruemmer F."/>
            <person name="Labrenz M."/>
            <person name="Spormann A.M."/>
            <person name="Op den Camp H."/>
            <person name="Overmann J."/>
            <person name="Amann R."/>
            <person name="Jetten M.S.M."/>
            <person name="Mascher T."/>
            <person name="Medema M.H."/>
            <person name="Devos D.P."/>
            <person name="Kaster A.-K."/>
            <person name="Ovreas L."/>
            <person name="Rohde M."/>
            <person name="Galperin M.Y."/>
            <person name="Jogler C."/>
        </authorList>
    </citation>
    <scope>NUCLEOTIDE SEQUENCE [LARGE SCALE GENOMIC DNA]</scope>
    <source>
        <strain evidence="8 9">Q31a</strain>
    </source>
</reference>
<evidence type="ECO:0000256" key="1">
    <source>
        <dbReference type="ARBA" id="ARBA00022448"/>
    </source>
</evidence>
<protein>
    <submittedName>
        <fullName evidence="8">Class III cytochrome C family protein</fullName>
    </submittedName>
</protein>
<feature type="domain" description="Class III cytochrome C" evidence="6">
    <location>
        <begin position="31"/>
        <end position="94"/>
    </location>
</feature>
<evidence type="ECO:0000313" key="9">
    <source>
        <dbReference type="Proteomes" id="UP000318017"/>
    </source>
</evidence>
<keyword evidence="1" id="KW-0813">Transport</keyword>
<dbReference type="KEGG" id="ahel:Q31a_05920"/>
<sequence>MLGVFALGGAGFAGTMFLGATDDVTLNPGFQPTQPVPFSHKIHAGELKMDCRYCHVNVDKAAAATIPPTATCINCHSPMEADGAPKLSAVHPASEKLRAVHESWETGESVPWVKIHRLPDFVFFNHSAHVNRGVSCVSCHGRIDTMEKVYQEKTLSMKWCIECHNNPEPNLRPVEFVTKLDWEPAEGEGTREEIGAKLREEHQINPKTNCAVCHR</sequence>
<dbReference type="GO" id="GO:0009055">
    <property type="term" value="F:electron transfer activity"/>
    <property type="evidence" value="ECO:0007669"/>
    <property type="project" value="InterPro"/>
</dbReference>
<evidence type="ECO:0000259" key="7">
    <source>
        <dbReference type="Pfam" id="PF14522"/>
    </source>
</evidence>
<evidence type="ECO:0000256" key="2">
    <source>
        <dbReference type="ARBA" id="ARBA00022617"/>
    </source>
</evidence>
<keyword evidence="9" id="KW-1185">Reference proteome</keyword>
<keyword evidence="5" id="KW-0408">Iron</keyword>
<accession>A0A518G125</accession>
<dbReference type="GO" id="GO:0020037">
    <property type="term" value="F:heme binding"/>
    <property type="evidence" value="ECO:0007669"/>
    <property type="project" value="InterPro"/>
</dbReference>
<dbReference type="SUPFAM" id="SSF48695">
    <property type="entry name" value="Multiheme cytochromes"/>
    <property type="match status" value="1"/>
</dbReference>
<dbReference type="AlphaFoldDB" id="A0A518G125"/>
<dbReference type="PANTHER" id="PTHR39425:SF1">
    <property type="entry name" value="CYTOCHROME C7-LIKE DOMAIN-CONTAINING PROTEIN"/>
    <property type="match status" value="1"/>
</dbReference>
<proteinExistence type="predicted"/>
<dbReference type="Proteomes" id="UP000318017">
    <property type="component" value="Chromosome"/>
</dbReference>